<dbReference type="PANTHER" id="PTHR30288:SF0">
    <property type="entry name" value="FLAGELLAR HOOK-ASSOCIATED PROTEIN 2"/>
    <property type="match status" value="1"/>
</dbReference>
<protein>
    <recommendedName>
        <fullName evidence="5">Flagellar hook-associated protein 2</fullName>
        <shortName evidence="5">HAP2</shortName>
    </recommendedName>
    <alternativeName>
        <fullName evidence="5">Flagellar cap protein</fullName>
    </alternativeName>
</protein>
<dbReference type="RefSeq" id="WP_306726969.1">
    <property type="nucleotide sequence ID" value="NZ_JAVDDT010000001.1"/>
</dbReference>
<evidence type="ECO:0000256" key="3">
    <source>
        <dbReference type="ARBA" id="ARBA00023054"/>
    </source>
</evidence>
<comment type="subunit">
    <text evidence="2 5">Homopentamer.</text>
</comment>
<dbReference type="InterPro" id="IPR010810">
    <property type="entry name" value="Flagellin_hook_IN_motif"/>
</dbReference>
<dbReference type="Pfam" id="PF02465">
    <property type="entry name" value="FliD_N"/>
    <property type="match status" value="1"/>
</dbReference>
<keyword evidence="3 5" id="KW-0175">Coiled coil</keyword>
<feature type="coiled-coil region" evidence="5">
    <location>
        <begin position="399"/>
        <end position="426"/>
    </location>
</feature>
<comment type="similarity">
    <text evidence="1 5">Belongs to the FliD family.</text>
</comment>
<keyword evidence="8" id="KW-0969">Cilium</keyword>
<evidence type="ECO:0000256" key="5">
    <source>
        <dbReference type="RuleBase" id="RU362066"/>
    </source>
</evidence>
<keyword evidence="8" id="KW-0966">Cell projection</keyword>
<organism evidence="8 9">
    <name type="scientific">Natronospira bacteriovora</name>
    <dbReference type="NCBI Taxonomy" id="3069753"/>
    <lineage>
        <taxon>Bacteria</taxon>
        <taxon>Pseudomonadati</taxon>
        <taxon>Pseudomonadota</taxon>
        <taxon>Gammaproteobacteria</taxon>
        <taxon>Natronospirales</taxon>
        <taxon>Natronospiraceae</taxon>
        <taxon>Natronospira</taxon>
    </lineage>
</organism>
<sequence length="463" mass="49226">MSIISAQGIGSGLDIGDIVRQLVAAERAPAQQRIDRSKERFEAQISALGKLKSVMSELRTGMSSLRDASAFRSRQAISSNPESFTATATRQAAESSYNVQVEQLAKAQSLASSAFDNPDSTVGTGTLNISAGDVNFSVNIDSANNSLAGIRDAINEAADGKGVTASIINTSEGARLVINSRKTGEENAASITATGGDGGLQALTFDPEDPDGSAMNRTQAAQDAQVFINGFEHQSATNTITGVIDGVTINLKSANPGQLESLDVSLDQDAAREAVTSFVARFNSFMRSVNELTAYNPETGEAGALQGDSSTRRIVNQLRNEMNAPVADTGGPFSTLAEIGIITRQDGTLQIDDDRLDDALNNNFDAVGRLFGGENGLARRMDNLAGEYTSFGGILDGRTSSLQNRLGDLERQQERLDRRMQSVEARYTSQFSAMDALVANLRAQGDFLTDQLANLPRPGANRR</sequence>
<evidence type="ECO:0000256" key="4">
    <source>
        <dbReference type="ARBA" id="ARBA00023143"/>
    </source>
</evidence>
<dbReference type="InterPro" id="IPR003481">
    <property type="entry name" value="FliD_N"/>
</dbReference>
<dbReference type="InterPro" id="IPR040026">
    <property type="entry name" value="FliD"/>
</dbReference>
<comment type="function">
    <text evidence="5">Required for morphogenesis and for the elongation of the flagellar filament by facilitating polymerization of the flagellin monomers at the tip of growing filament. Forms a capping structure, which prevents flagellin subunits (transported through the central channel of the flagellum) from leaking out without polymerization at the distal end.</text>
</comment>
<evidence type="ECO:0000313" key="8">
    <source>
        <dbReference type="EMBL" id="MDQ2068482.1"/>
    </source>
</evidence>
<name>A0ABU0W395_9GAMM</name>
<evidence type="ECO:0000259" key="7">
    <source>
        <dbReference type="Pfam" id="PF07195"/>
    </source>
</evidence>
<dbReference type="Pfam" id="PF07196">
    <property type="entry name" value="Flagellin_IN"/>
    <property type="match status" value="1"/>
</dbReference>
<accession>A0ABU0W395</accession>
<reference evidence="8 9" key="1">
    <citation type="submission" date="2023-08" db="EMBL/GenBank/DDBJ databases">
        <title>Whole-genome sequencing of halo(alkali)philic microorganisms from hypersaline lakes.</title>
        <authorList>
            <person name="Sorokin D.Y."/>
            <person name="Abbas B."/>
            <person name="Merkel A.Y."/>
        </authorList>
    </citation>
    <scope>NUCLEOTIDE SEQUENCE [LARGE SCALE GENOMIC DNA]</scope>
    <source>
        <strain evidence="8 9">AB-CW4</strain>
    </source>
</reference>
<dbReference type="Pfam" id="PF07195">
    <property type="entry name" value="FliD_C"/>
    <property type="match status" value="1"/>
</dbReference>
<evidence type="ECO:0000256" key="1">
    <source>
        <dbReference type="ARBA" id="ARBA00009764"/>
    </source>
</evidence>
<comment type="subcellular location">
    <subcellularLocation>
        <location evidence="5">Secreted</location>
    </subcellularLocation>
    <subcellularLocation>
        <location evidence="5">Bacterial flagellum</location>
    </subcellularLocation>
</comment>
<keyword evidence="9" id="KW-1185">Reference proteome</keyword>
<feature type="domain" description="Flagellar hook-associated protein 2 N-terminal" evidence="6">
    <location>
        <begin position="11"/>
        <end position="108"/>
    </location>
</feature>
<evidence type="ECO:0000256" key="2">
    <source>
        <dbReference type="ARBA" id="ARBA00011255"/>
    </source>
</evidence>
<keyword evidence="8" id="KW-0282">Flagellum</keyword>
<keyword evidence="4 5" id="KW-0975">Bacterial flagellum</keyword>
<gene>
    <name evidence="8" type="primary">fliD</name>
    <name evidence="8" type="ORF">RBH19_01175</name>
</gene>
<dbReference type="InterPro" id="IPR010809">
    <property type="entry name" value="FliD_C"/>
</dbReference>
<evidence type="ECO:0000259" key="6">
    <source>
        <dbReference type="Pfam" id="PF02465"/>
    </source>
</evidence>
<comment type="caution">
    <text evidence="8">The sequence shown here is derived from an EMBL/GenBank/DDBJ whole genome shotgun (WGS) entry which is preliminary data.</text>
</comment>
<dbReference type="Proteomes" id="UP001239019">
    <property type="component" value="Unassembled WGS sequence"/>
</dbReference>
<feature type="domain" description="Flagellar hook-associated protein 2 C-terminal" evidence="7">
    <location>
        <begin position="221"/>
        <end position="441"/>
    </location>
</feature>
<proteinExistence type="inferred from homology"/>
<keyword evidence="5" id="KW-0964">Secreted</keyword>
<dbReference type="PANTHER" id="PTHR30288">
    <property type="entry name" value="FLAGELLAR CAP/ASSEMBLY PROTEIN FLID"/>
    <property type="match status" value="1"/>
</dbReference>
<dbReference type="EMBL" id="JAVDDT010000001">
    <property type="protein sequence ID" value="MDQ2068482.1"/>
    <property type="molecule type" value="Genomic_DNA"/>
</dbReference>
<evidence type="ECO:0000313" key="9">
    <source>
        <dbReference type="Proteomes" id="UP001239019"/>
    </source>
</evidence>